<keyword evidence="5" id="KW-0472">Membrane</keyword>
<evidence type="ECO:0000256" key="3">
    <source>
        <dbReference type="ARBA" id="ARBA00022729"/>
    </source>
</evidence>
<dbReference type="InterPro" id="IPR013783">
    <property type="entry name" value="Ig-like_fold"/>
</dbReference>
<keyword evidence="8" id="KW-0325">Glycoprotein</keyword>
<dbReference type="SUPFAM" id="SSF49265">
    <property type="entry name" value="Fibronectin type III"/>
    <property type="match status" value="1"/>
</dbReference>
<dbReference type="InterPro" id="IPR036116">
    <property type="entry name" value="FN3_sf"/>
</dbReference>
<organism evidence="10 11">
    <name type="scientific">Phrynosoma platyrhinos</name>
    <name type="common">Desert horned lizard</name>
    <dbReference type="NCBI Taxonomy" id="52577"/>
    <lineage>
        <taxon>Eukaryota</taxon>
        <taxon>Metazoa</taxon>
        <taxon>Chordata</taxon>
        <taxon>Craniata</taxon>
        <taxon>Vertebrata</taxon>
        <taxon>Euteleostomi</taxon>
        <taxon>Lepidosauria</taxon>
        <taxon>Squamata</taxon>
        <taxon>Bifurcata</taxon>
        <taxon>Unidentata</taxon>
        <taxon>Episquamata</taxon>
        <taxon>Toxicofera</taxon>
        <taxon>Iguania</taxon>
        <taxon>Phrynosomatidae</taxon>
        <taxon>Phrynosomatinae</taxon>
        <taxon>Phrynosoma</taxon>
    </lineage>
</organism>
<evidence type="ECO:0000256" key="6">
    <source>
        <dbReference type="ARBA" id="ARBA00023157"/>
    </source>
</evidence>
<keyword evidence="11" id="KW-1185">Reference proteome</keyword>
<keyword evidence="2" id="KW-0812">Transmembrane</keyword>
<dbReference type="CDD" id="cd00063">
    <property type="entry name" value="FN3"/>
    <property type="match status" value="1"/>
</dbReference>
<dbReference type="EMBL" id="JAIPUX010005289">
    <property type="protein sequence ID" value="KAH0618716.1"/>
    <property type="molecule type" value="Genomic_DNA"/>
</dbReference>
<feature type="domain" description="Fibronectin type-III" evidence="9">
    <location>
        <begin position="69"/>
        <end position="167"/>
    </location>
</feature>
<dbReference type="PANTHER" id="PTHR23037">
    <property type="entry name" value="CYTOKINE RECEPTOR"/>
    <property type="match status" value="1"/>
</dbReference>
<dbReference type="Proteomes" id="UP000826234">
    <property type="component" value="Unassembled WGS sequence"/>
</dbReference>
<keyword evidence="4" id="KW-1133">Transmembrane helix</keyword>
<dbReference type="Gene3D" id="2.60.40.10">
    <property type="entry name" value="Immunoglobulins"/>
    <property type="match status" value="2"/>
</dbReference>
<evidence type="ECO:0000256" key="8">
    <source>
        <dbReference type="ARBA" id="ARBA00023180"/>
    </source>
</evidence>
<dbReference type="PROSITE" id="PS50853">
    <property type="entry name" value="FN3"/>
    <property type="match status" value="1"/>
</dbReference>
<evidence type="ECO:0000313" key="10">
    <source>
        <dbReference type="EMBL" id="KAH0618716.1"/>
    </source>
</evidence>
<dbReference type="InterPro" id="IPR003961">
    <property type="entry name" value="FN3_dom"/>
</dbReference>
<name>A0ABQ7SMX8_PHRPL</name>
<keyword evidence="7" id="KW-0675">Receptor</keyword>
<keyword evidence="6" id="KW-1015">Disulfide bond</keyword>
<evidence type="ECO:0000256" key="4">
    <source>
        <dbReference type="ARBA" id="ARBA00022989"/>
    </source>
</evidence>
<gene>
    <name evidence="10" type="ORF">JD844_018155</name>
</gene>
<evidence type="ECO:0000313" key="11">
    <source>
        <dbReference type="Proteomes" id="UP000826234"/>
    </source>
</evidence>
<dbReference type="Pfam" id="PF00041">
    <property type="entry name" value="fn3"/>
    <property type="match status" value="1"/>
</dbReference>
<evidence type="ECO:0000256" key="1">
    <source>
        <dbReference type="ARBA" id="ARBA00004479"/>
    </source>
</evidence>
<proteinExistence type="predicted"/>
<comment type="caution">
    <text evidence="10">The sequence shown here is derived from an EMBL/GenBank/DDBJ whole genome shotgun (WGS) entry which is preliminary data.</text>
</comment>
<evidence type="ECO:0000256" key="7">
    <source>
        <dbReference type="ARBA" id="ARBA00023170"/>
    </source>
</evidence>
<protein>
    <recommendedName>
        <fullName evidence="9">Fibronectin type-III domain-containing protein</fullName>
    </recommendedName>
</protein>
<evidence type="ECO:0000259" key="9">
    <source>
        <dbReference type="PROSITE" id="PS50853"/>
    </source>
</evidence>
<dbReference type="PANTHER" id="PTHR23037:SF28">
    <property type="entry name" value="ERYTHROPOIETIN RECEPTOR"/>
    <property type="match status" value="1"/>
</dbReference>
<reference evidence="10 11" key="1">
    <citation type="journal article" date="2022" name="Gigascience">
        <title>A chromosome-level genome assembly and annotation of the desert horned lizard, Phrynosoma platyrhinos, provides insight into chromosomal rearrangements among reptiles.</title>
        <authorList>
            <person name="Koochekian N."/>
            <person name="Ascanio A."/>
            <person name="Farleigh K."/>
            <person name="Card D.C."/>
            <person name="Schield D.R."/>
            <person name="Castoe T.A."/>
            <person name="Jezkova T."/>
        </authorList>
    </citation>
    <scope>NUCLEOTIDE SEQUENCE [LARGE SCALE GENOMIC DNA]</scope>
    <source>
        <strain evidence="10">NK-2021</strain>
    </source>
</reference>
<evidence type="ECO:0000256" key="5">
    <source>
        <dbReference type="ARBA" id="ARBA00023136"/>
    </source>
</evidence>
<sequence length="333" mass="37421">MVSRGEKRECTLTSVGHNDGSLRHVCNFSSDHHSIKLFSELSIEVLEAISNHTTCTQKLLVETVGLIAPPTNVTAEWLGVAQQLRVMWIPPPIAYADFLAYEVLYHIEGSRDPPLRFEVKESHICYLNDLLPGQKYHIRVRTKPDGTSLDGFWGPWSPEVLAEIPHQPDLHHVLDGVLEDNGKQQQQVNPFFCNKTLEDVPLTCLLEVLSERPVETQSYGPLLESISEIQTDWDSQPSSCQHYMVLSSSSPQGSRHENEYFDDTGDGHDTLPHTLAQDPQITSDPKIQLSSFTLLNTSLGAPEIKEERSWETSENHRTTSATHVSNQSYLLMA</sequence>
<evidence type="ECO:0000256" key="2">
    <source>
        <dbReference type="ARBA" id="ARBA00022692"/>
    </source>
</evidence>
<accession>A0ABQ7SMX8</accession>
<comment type="subcellular location">
    <subcellularLocation>
        <location evidence="1">Membrane</location>
        <topology evidence="1">Single-pass type I membrane protein</topology>
    </subcellularLocation>
</comment>
<keyword evidence="3" id="KW-0732">Signal</keyword>